<dbReference type="GO" id="GO:0005886">
    <property type="term" value="C:plasma membrane"/>
    <property type="evidence" value="ECO:0007669"/>
    <property type="project" value="TreeGrafter"/>
</dbReference>
<proteinExistence type="predicted"/>
<name>A0A1I8JNA3_9PLAT</name>
<sequence length="743" mass="79915">LPRGPDLLRRRHFAAAAGLLGPQQALPGAQRCTAATRDKASFKAAWQKGLLEDGSWLRCLDRHDAALRSGRKTGQAARDFCDAYGPDSVRAIGVCSWGRLGRPGVSSILRASLGCNPAHYKSGFVQRWRQRRPAPTRWTRTTTTCCWLDCAHRDRGCDCCRSDTSWLFRSRFAGAAEGLCRTLATGARDSEPKTASRASVQDSTTAEDPAMTSVPLCSVLVGGSCSTCLTSLNSSNAGHRLPPADHRWHTGGLSDLLAQLLAELDTPGTSQPHVLESPEPTFLCAFRLQEAWQLPDCSWANCVSAMRLLVRRPCSVCWRPGAGAPGAGALVLAPLDAGAPGAGAPGAGGPVLVAGAPGAGPLVLAPWCWRPCCWCWRPGAGALCWRPWCWRPGAGAPGAGAPAAGAGAPVLAPLVAGALVPWCWRPWCWPPVCSASCLVDCRQRMEVFTLDVDSASDLDGRILGCLLNSAGGPAARQLLAAASMAKDYAWQWLWIGATLPSEKVFGQDRCWCDGQRWTASCSQLCERTKWAIVKLFVQQGFRLRQICPPTSLFHAFSRPASTQQRGFSGIQFEICLFGVCSLSEKSSPSTFWTLEKESYACCFVAALLLRRIPGLSGTDDLTERQELEEMAKLTAFESRAYGILDICAAMTNLWLGRILSENWPQYGDTSILSLAADAATPSGSLSHSCCQELLTVLWRGELSVRRNGTRQVHLSHQLQAGGASVRLPTICTDVLAFYSSPVG</sequence>
<dbReference type="AlphaFoldDB" id="A0A1I8JNA3"/>
<evidence type="ECO:0000313" key="2">
    <source>
        <dbReference type="WBParaSite" id="snap_masked-unitig_20240-processed-gene-0.0-mRNA-1"/>
    </source>
</evidence>
<dbReference type="GO" id="GO:0005261">
    <property type="term" value="F:monoatomic cation channel activity"/>
    <property type="evidence" value="ECO:0007669"/>
    <property type="project" value="TreeGrafter"/>
</dbReference>
<dbReference type="WBParaSite" id="snap_masked-unitig_20240-processed-gene-0.0-mRNA-1">
    <property type="protein sequence ID" value="snap_masked-unitig_20240-processed-gene-0.0-mRNA-1"/>
    <property type="gene ID" value="snap_masked-unitig_20240-processed-gene-0.0"/>
</dbReference>
<dbReference type="InterPro" id="IPR050927">
    <property type="entry name" value="TRPM"/>
</dbReference>
<dbReference type="Proteomes" id="UP000095280">
    <property type="component" value="Unplaced"/>
</dbReference>
<dbReference type="PANTHER" id="PTHR13800">
    <property type="entry name" value="TRANSIENT RECEPTOR POTENTIAL CATION CHANNEL, SUBFAMILY M, MEMBER 6"/>
    <property type="match status" value="1"/>
</dbReference>
<reference evidence="2" key="1">
    <citation type="submission" date="2016-11" db="UniProtKB">
        <authorList>
            <consortium name="WormBaseParasite"/>
        </authorList>
    </citation>
    <scope>IDENTIFICATION</scope>
</reference>
<evidence type="ECO:0000313" key="1">
    <source>
        <dbReference type="Proteomes" id="UP000095280"/>
    </source>
</evidence>
<accession>A0A1I8JNA3</accession>
<organism evidence="1 2">
    <name type="scientific">Macrostomum lignano</name>
    <dbReference type="NCBI Taxonomy" id="282301"/>
    <lineage>
        <taxon>Eukaryota</taxon>
        <taxon>Metazoa</taxon>
        <taxon>Spiralia</taxon>
        <taxon>Lophotrochozoa</taxon>
        <taxon>Platyhelminthes</taxon>
        <taxon>Rhabditophora</taxon>
        <taxon>Macrostomorpha</taxon>
        <taxon>Macrostomida</taxon>
        <taxon>Macrostomidae</taxon>
        <taxon>Macrostomum</taxon>
    </lineage>
</organism>
<keyword evidence="1" id="KW-1185">Reference proteome</keyword>
<dbReference type="GO" id="GO:0030001">
    <property type="term" value="P:metal ion transport"/>
    <property type="evidence" value="ECO:0007669"/>
    <property type="project" value="TreeGrafter"/>
</dbReference>
<dbReference type="PANTHER" id="PTHR13800:SF1">
    <property type="entry name" value="TRANSIENT RECEPTOR POTENTIAL CATION CHANNEL TRPM"/>
    <property type="match status" value="1"/>
</dbReference>
<protein>
    <submittedName>
        <fullName evidence="2">ANK_REP_REGION domain-containing protein</fullName>
    </submittedName>
</protein>